<evidence type="ECO:0000313" key="4">
    <source>
        <dbReference type="Proteomes" id="UP000838412"/>
    </source>
</evidence>
<evidence type="ECO:0000313" key="3">
    <source>
        <dbReference type="EMBL" id="CAH1249309.1"/>
    </source>
</evidence>
<reference evidence="3" key="1">
    <citation type="submission" date="2022-01" db="EMBL/GenBank/DDBJ databases">
        <authorList>
            <person name="Braso-Vives M."/>
        </authorList>
    </citation>
    <scope>NUCLEOTIDE SEQUENCE</scope>
</reference>
<feature type="region of interest" description="Disordered" evidence="1">
    <location>
        <begin position="86"/>
        <end position="140"/>
    </location>
</feature>
<gene>
    <name evidence="3" type="primary">Hypp8579</name>
    <name evidence="3" type="ORF">BLAG_LOCUS10463</name>
</gene>
<protein>
    <submittedName>
        <fullName evidence="3">Hypp8579 protein</fullName>
    </submittedName>
</protein>
<accession>A0A8K0EDW2</accession>
<dbReference type="OrthoDB" id="10666054at2759"/>
<proteinExistence type="predicted"/>
<evidence type="ECO:0000256" key="2">
    <source>
        <dbReference type="SAM" id="SignalP"/>
    </source>
</evidence>
<dbReference type="AlphaFoldDB" id="A0A8K0EDW2"/>
<feature type="compositionally biased region" description="Basic and acidic residues" evidence="1">
    <location>
        <begin position="118"/>
        <end position="140"/>
    </location>
</feature>
<name>A0A8K0EDW2_BRALA</name>
<dbReference type="Proteomes" id="UP000838412">
    <property type="component" value="Chromosome 17"/>
</dbReference>
<keyword evidence="2" id="KW-0732">Signal</keyword>
<organism evidence="3 4">
    <name type="scientific">Branchiostoma lanceolatum</name>
    <name type="common">Common lancelet</name>
    <name type="synonym">Amphioxus lanceolatum</name>
    <dbReference type="NCBI Taxonomy" id="7740"/>
    <lineage>
        <taxon>Eukaryota</taxon>
        <taxon>Metazoa</taxon>
        <taxon>Chordata</taxon>
        <taxon>Cephalochordata</taxon>
        <taxon>Leptocardii</taxon>
        <taxon>Amphioxiformes</taxon>
        <taxon>Branchiostomatidae</taxon>
        <taxon>Branchiostoma</taxon>
    </lineage>
</organism>
<dbReference type="EMBL" id="OV696702">
    <property type="protein sequence ID" value="CAH1249309.1"/>
    <property type="molecule type" value="Genomic_DNA"/>
</dbReference>
<feature type="signal peptide" evidence="2">
    <location>
        <begin position="1"/>
        <end position="23"/>
    </location>
</feature>
<keyword evidence="4" id="KW-1185">Reference proteome</keyword>
<evidence type="ECO:0000256" key="1">
    <source>
        <dbReference type="SAM" id="MobiDB-lite"/>
    </source>
</evidence>
<sequence>MVTIAAAAAGLLVSTTVTSLTAGGRVTTPPCPSPVLSPNFYLHPIPPTTPPNKADPGMRDTSVPFTARFVACGAAMTGCQQQPWAVSGAAGARRRENTCTTPPAPLGDGRHLPPPGRTHADVRRLRPNDEQEQDRHLAAY</sequence>
<feature type="chain" id="PRO_5035430156" evidence="2">
    <location>
        <begin position="24"/>
        <end position="140"/>
    </location>
</feature>